<comment type="caution">
    <text evidence="1">The sequence shown here is derived from an EMBL/GenBank/DDBJ whole genome shotgun (WGS) entry which is preliminary data.</text>
</comment>
<reference evidence="1" key="1">
    <citation type="submission" date="2020-04" db="EMBL/GenBank/DDBJ databases">
        <authorList>
            <person name="Alioto T."/>
            <person name="Alioto T."/>
            <person name="Gomez Garrido J."/>
        </authorList>
    </citation>
    <scope>NUCLEOTIDE SEQUENCE</scope>
    <source>
        <strain evidence="1">A484AB</strain>
    </source>
</reference>
<dbReference type="Proteomes" id="UP001152795">
    <property type="component" value="Unassembled WGS sequence"/>
</dbReference>
<accession>A0A7D9D7V6</accession>
<dbReference type="AlphaFoldDB" id="A0A7D9D7V6"/>
<evidence type="ECO:0000313" key="1">
    <source>
        <dbReference type="EMBL" id="CAB3978917.1"/>
    </source>
</evidence>
<keyword evidence="2" id="KW-1185">Reference proteome</keyword>
<proteinExistence type="predicted"/>
<gene>
    <name evidence="1" type="ORF">PACLA_8A037662</name>
</gene>
<name>A0A7D9D7V6_PARCT</name>
<dbReference type="EMBL" id="CACRXK020000152">
    <property type="protein sequence ID" value="CAB3978917.1"/>
    <property type="molecule type" value="Genomic_DNA"/>
</dbReference>
<evidence type="ECO:0000313" key="2">
    <source>
        <dbReference type="Proteomes" id="UP001152795"/>
    </source>
</evidence>
<sequence length="81" mass="9251">MWSDFKEWRSDGKVSPTDQVKIVFVGESAMDNRCPKREFFSGEIKVMSILQGGPAPSIINFDVYKYLTKQILRTEGMTVSK</sequence>
<protein>
    <submittedName>
        <fullName evidence="1">Uncharacterized protein</fullName>
    </submittedName>
</protein>
<organism evidence="1 2">
    <name type="scientific">Paramuricea clavata</name>
    <name type="common">Red gorgonian</name>
    <name type="synonym">Violescent sea-whip</name>
    <dbReference type="NCBI Taxonomy" id="317549"/>
    <lineage>
        <taxon>Eukaryota</taxon>
        <taxon>Metazoa</taxon>
        <taxon>Cnidaria</taxon>
        <taxon>Anthozoa</taxon>
        <taxon>Octocorallia</taxon>
        <taxon>Malacalcyonacea</taxon>
        <taxon>Plexauridae</taxon>
        <taxon>Paramuricea</taxon>
    </lineage>
</organism>